<evidence type="ECO:0000256" key="3">
    <source>
        <dbReference type="ARBA" id="ARBA00022824"/>
    </source>
</evidence>
<evidence type="ECO:0000256" key="4">
    <source>
        <dbReference type="ARBA" id="ARBA00022989"/>
    </source>
</evidence>
<dbReference type="Pfam" id="PF02453">
    <property type="entry name" value="Reticulon"/>
    <property type="match status" value="1"/>
</dbReference>
<keyword evidence="3" id="KW-0256">Endoplasmic reticulum</keyword>
<keyword evidence="5 6" id="KW-0472">Membrane</keyword>
<gene>
    <name evidence="9" type="ORF">LTLLF_189275</name>
</gene>
<accession>A0A8J6G519</accession>
<evidence type="ECO:0000256" key="2">
    <source>
        <dbReference type="ARBA" id="ARBA00022692"/>
    </source>
</evidence>
<feature type="domain" description="Reticulon" evidence="8">
    <location>
        <begin position="1108"/>
        <end position="1223"/>
    </location>
</feature>
<dbReference type="PANTHER" id="PTHR45799">
    <property type="entry name" value="RETICULON-LIKE PROTEIN"/>
    <property type="match status" value="1"/>
</dbReference>
<dbReference type="FunFam" id="1.20.5.2480:FF:000001">
    <property type="entry name" value="Reticulon"/>
    <property type="match status" value="1"/>
</dbReference>
<feature type="region of interest" description="Disordered" evidence="7">
    <location>
        <begin position="18"/>
        <end position="53"/>
    </location>
</feature>
<evidence type="ECO:0000313" key="10">
    <source>
        <dbReference type="Proteomes" id="UP000710432"/>
    </source>
</evidence>
<keyword evidence="2 6" id="KW-0812">Transmembrane</keyword>
<dbReference type="GO" id="GO:0014069">
    <property type="term" value="C:postsynaptic density"/>
    <property type="evidence" value="ECO:0007669"/>
    <property type="project" value="TreeGrafter"/>
</dbReference>
<evidence type="ECO:0000256" key="5">
    <source>
        <dbReference type="ARBA" id="ARBA00023136"/>
    </source>
</evidence>
<keyword evidence="4 6" id="KW-1133">Transmembrane helix</keyword>
<feature type="compositionally biased region" description="Pro residues" evidence="7">
    <location>
        <begin position="331"/>
        <end position="340"/>
    </location>
</feature>
<protein>
    <recommendedName>
        <fullName evidence="6">Reticulon</fullName>
    </recommendedName>
</protein>
<comment type="caution">
    <text evidence="6">Lacks conserved residue(s) required for the propagation of feature annotation.</text>
</comment>
<feature type="compositionally biased region" description="Low complexity" evidence="7">
    <location>
        <begin position="1049"/>
        <end position="1059"/>
    </location>
</feature>
<comment type="subcellular location">
    <subcellularLocation>
        <location evidence="1">Endoplasmic reticulum membrane</location>
        <topology evidence="1">Multi-pass membrane protein</topology>
    </subcellularLocation>
</comment>
<feature type="region of interest" description="Disordered" evidence="7">
    <location>
        <begin position="178"/>
        <end position="365"/>
    </location>
</feature>
<name>A0A8J6G519_MICOH</name>
<feature type="region of interest" description="Disordered" evidence="7">
    <location>
        <begin position="1277"/>
        <end position="1300"/>
    </location>
</feature>
<comment type="caution">
    <text evidence="9">The sequence shown here is derived from an EMBL/GenBank/DDBJ whole genome shotgun (WGS) entry which is preliminary data.</text>
</comment>
<evidence type="ECO:0000313" key="9">
    <source>
        <dbReference type="EMBL" id="KAH0503433.1"/>
    </source>
</evidence>
<feature type="transmembrane region" description="Helical" evidence="6">
    <location>
        <begin position="1128"/>
        <end position="1151"/>
    </location>
</feature>
<dbReference type="Proteomes" id="UP000710432">
    <property type="component" value="Unassembled WGS sequence"/>
</dbReference>
<evidence type="ECO:0000256" key="1">
    <source>
        <dbReference type="ARBA" id="ARBA00004477"/>
    </source>
</evidence>
<feature type="compositionally biased region" description="Basic and acidic residues" evidence="7">
    <location>
        <begin position="543"/>
        <end position="553"/>
    </location>
</feature>
<feature type="compositionally biased region" description="Low complexity" evidence="7">
    <location>
        <begin position="312"/>
        <end position="323"/>
    </location>
</feature>
<feature type="compositionally biased region" description="Acidic residues" evidence="7">
    <location>
        <begin position="240"/>
        <end position="263"/>
    </location>
</feature>
<dbReference type="EMBL" id="JAATJU010025552">
    <property type="protein sequence ID" value="KAH0503433.1"/>
    <property type="molecule type" value="Genomic_DNA"/>
</dbReference>
<feature type="region of interest" description="Disordered" evidence="7">
    <location>
        <begin position="1037"/>
        <end position="1066"/>
    </location>
</feature>
<dbReference type="PROSITE" id="PS50845">
    <property type="entry name" value="RETICULON"/>
    <property type="match status" value="1"/>
</dbReference>
<dbReference type="GO" id="GO:0007420">
    <property type="term" value="P:brain development"/>
    <property type="evidence" value="ECO:0007669"/>
    <property type="project" value="TreeGrafter"/>
</dbReference>
<feature type="compositionally biased region" description="Basic and acidic residues" evidence="7">
    <location>
        <begin position="1037"/>
        <end position="1048"/>
    </location>
</feature>
<proteinExistence type="predicted"/>
<dbReference type="PANTHER" id="PTHR45799:SF1">
    <property type="entry name" value="RETICULON-4"/>
    <property type="match status" value="1"/>
</dbReference>
<dbReference type="GO" id="GO:0005789">
    <property type="term" value="C:endoplasmic reticulum membrane"/>
    <property type="evidence" value="ECO:0007669"/>
    <property type="project" value="UniProtKB-SubCell"/>
</dbReference>
<reference evidence="9" key="1">
    <citation type="submission" date="2020-03" db="EMBL/GenBank/DDBJ databases">
        <title>Studies in the Genomics of Life Span.</title>
        <authorList>
            <person name="Glass D."/>
        </authorList>
    </citation>
    <scope>NUCLEOTIDE SEQUENCE</scope>
    <source>
        <strain evidence="9">LTLLF</strain>
        <tissue evidence="9">Muscle</tissue>
    </source>
</reference>
<dbReference type="GO" id="GO:0043005">
    <property type="term" value="C:neuron projection"/>
    <property type="evidence" value="ECO:0007669"/>
    <property type="project" value="TreeGrafter"/>
</dbReference>
<dbReference type="InterPro" id="IPR003388">
    <property type="entry name" value="Reticulon"/>
</dbReference>
<evidence type="ECO:0000256" key="7">
    <source>
        <dbReference type="SAM" id="MobiDB-lite"/>
    </source>
</evidence>
<evidence type="ECO:0000256" key="6">
    <source>
        <dbReference type="RuleBase" id="RU210713"/>
    </source>
</evidence>
<feature type="region of interest" description="Disordered" evidence="7">
    <location>
        <begin position="543"/>
        <end position="571"/>
    </location>
</feature>
<sequence length="1300" mass="140708">MQKAQVPRITPFRWLAGKLSEPLGPQPLPRAQRRRLKSCCRQGQDPTPLRRYSRWGWIPAPKPALRTSPAGEEVRQAPGASLIPIGQRCCPSSLSRVLLALCLPRQPACPPPSGKVSHAKLGGESAGLSPKLVWAAAAPATGDRAGGASRARRQEKSHCSGSRRLCRFLGSVCPACVSPAQPPQPPATPEEKRPRGGSSCSIISDPPAMEDLDQSPLVSSSADSPPRPPPAFQYQFVTDPEYEEDEEEEDEEEEDDEDLEELEVLERKPAVGLSAAPVPPATAAAAAPLLDFGSDSRQPSWERSPAAPAPSLPAAAAVLPSQLPEDDEPPARPPPPPPAGASPLAEPAAPPSTPAAPKRRGSGSVAVSFKEREYLGHLSAVPTAGGTIEETFNEASKELPVRATNPFVDRDLAEFSELEYSEMGSSFAASPKAASAMLVENNKEEVTVGRKDKEDLVSGRQESPVTFSEVVKEDRVMYPEKTKDMFSAVQGSGVAPMREAYADFKPFEQAWEVRDTGEETRDLSAAAAYLESRVHEKCFEDNLEQKSPGKDGESSPDDASPPSTPEPVRDGSRAYITCASDSTAANIFPLLEDHTSENKTDEKKIEERKAQIITEKTSPKKSNPFLVAAQDSEADYVTTDNLSKVTEAEVANMPEGLTPDLVQEACESEMNEATGTKMAYETKMDLVQTSEAVQESLYPTAQLCPSFEESEATPSPVLPDIVMEAPLSSLLPNAAGAPVEQSSGSPLEASLSVGYDSIKPEPENPPPYEEAMNVELKASGVKEDVKEPERITAAAQETETPYISIACDLIKETKLSTEPSPDFSNYSEIAKFEKLVPEHSELVEDSSPDSEPVDLFSDESIPEVPQPQEEAVMLMKESLTDLSETVTPHTPKNGFSASPQEVGKPYLEAFQPTLHITRDAAANAVPTLTNKERIPLQMEELNTAIYSNDDLITSKEDKIKESETFSDSSPIEIIDEFPTFVSSKADSSKLAKEYSGQEVPVRSEIAHVQSGAGSPPCSELPRDLSFKNMHPKDEVHVPEAFSKDRSSESKGSLLSSDVSAVEPQAETGSVVKPKVLTKEAEKKLPSDTEKEDRSLSAVFSSELSKTSVVDLLYWRDIKKTGVVFGASLFLLLSLTVFSIVSVTAYIALALLSVTISFRIYKGVIQAIQKSDEGHPFRAYLESEVAVSEELVQKYSNSALGHVNSTIKELRRLFLVDDLVDSLKDAGLEGQPGSYLQSSPPVLTTYLSSYEKRMFVTNKVKLQIHPLPCSQKPPQFCLDHGSLPPRAADAAPETQAREGQL</sequence>
<organism evidence="9 10">
    <name type="scientific">Microtus ochrogaster</name>
    <name type="common">Prairie vole</name>
    <dbReference type="NCBI Taxonomy" id="79684"/>
    <lineage>
        <taxon>Eukaryota</taxon>
        <taxon>Metazoa</taxon>
        <taxon>Chordata</taxon>
        <taxon>Craniata</taxon>
        <taxon>Vertebrata</taxon>
        <taxon>Euteleostomi</taxon>
        <taxon>Mammalia</taxon>
        <taxon>Eutheria</taxon>
        <taxon>Euarchontoglires</taxon>
        <taxon>Glires</taxon>
        <taxon>Rodentia</taxon>
        <taxon>Myomorpha</taxon>
        <taxon>Muroidea</taxon>
        <taxon>Cricetidae</taxon>
        <taxon>Arvicolinae</taxon>
        <taxon>Microtus</taxon>
    </lineage>
</organism>
<dbReference type="GO" id="GO:0071787">
    <property type="term" value="P:endoplasmic reticulum tubular network formation"/>
    <property type="evidence" value="ECO:0007669"/>
    <property type="project" value="TreeGrafter"/>
</dbReference>
<dbReference type="Gene3D" id="1.20.5.2480">
    <property type="match status" value="1"/>
</dbReference>
<dbReference type="InterPro" id="IPR046964">
    <property type="entry name" value="RTN1-4"/>
</dbReference>
<dbReference type="GO" id="GO:0030182">
    <property type="term" value="P:neuron differentiation"/>
    <property type="evidence" value="ECO:0007669"/>
    <property type="project" value="TreeGrafter"/>
</dbReference>
<evidence type="ECO:0000259" key="8">
    <source>
        <dbReference type="PROSITE" id="PS50845"/>
    </source>
</evidence>